<accession>A0ABR2W6Y9</accession>
<gene>
    <name evidence="3" type="ORF">K7432_003216</name>
</gene>
<evidence type="ECO:0000256" key="1">
    <source>
        <dbReference type="SAM" id="MobiDB-lite"/>
    </source>
</evidence>
<evidence type="ECO:0000313" key="4">
    <source>
        <dbReference type="Proteomes" id="UP001479436"/>
    </source>
</evidence>
<proteinExistence type="predicted"/>
<keyword evidence="4" id="KW-1185">Reference proteome</keyword>
<comment type="caution">
    <text evidence="3">The sequence shown here is derived from an EMBL/GenBank/DDBJ whole genome shotgun (WGS) entry which is preliminary data.</text>
</comment>
<evidence type="ECO:0000313" key="3">
    <source>
        <dbReference type="EMBL" id="KAK9721710.1"/>
    </source>
</evidence>
<keyword evidence="2" id="KW-0732">Signal</keyword>
<feature type="region of interest" description="Disordered" evidence="1">
    <location>
        <begin position="161"/>
        <end position="223"/>
    </location>
</feature>
<feature type="signal peptide" evidence="2">
    <location>
        <begin position="1"/>
        <end position="20"/>
    </location>
</feature>
<protein>
    <submittedName>
        <fullName evidence="3">Uncharacterized protein</fullName>
    </submittedName>
</protein>
<evidence type="ECO:0000256" key="2">
    <source>
        <dbReference type="SAM" id="SignalP"/>
    </source>
</evidence>
<dbReference type="Proteomes" id="UP001479436">
    <property type="component" value="Unassembled WGS sequence"/>
</dbReference>
<feature type="chain" id="PRO_5045989086" evidence="2">
    <location>
        <begin position="21"/>
        <end position="361"/>
    </location>
</feature>
<dbReference type="EMBL" id="JASJQH010006971">
    <property type="protein sequence ID" value="KAK9721710.1"/>
    <property type="molecule type" value="Genomic_DNA"/>
</dbReference>
<reference evidence="3 4" key="1">
    <citation type="submission" date="2023-04" db="EMBL/GenBank/DDBJ databases">
        <title>Genome of Basidiobolus ranarum AG-B5.</title>
        <authorList>
            <person name="Stajich J.E."/>
            <person name="Carter-House D."/>
            <person name="Gryganskyi A."/>
        </authorList>
    </citation>
    <scope>NUCLEOTIDE SEQUENCE [LARGE SCALE GENOMIC DNA]</scope>
    <source>
        <strain evidence="3 4">AG-B5</strain>
    </source>
</reference>
<name>A0ABR2W6Y9_9FUNG</name>
<sequence length="361" mass="42167">MLAARNLLATIAVLVYTVSAVPVDYFSYGDQPCTLQFGLCAHRMQPQLMKVKKHTRFPMMKQSFGFATRKHHSLNTAMASSKRGMNIKYQAGPHAEVESEHTSSAYGKYMGMKEPAMGEEYQSAMMMPMQGEYSASSMKPKAHHSSEMYKESMEMPMAETSYTHPKKHHTWEKPKKHHTWEKPKKHHTSEKPKKHHTWEKPKKHHTSEKPKKHHHRESMEMPTMEKTMEMPTMEKTMEMPMMEKTTEMPMMEKTMEQPMVQEEYSRVPGSFSVNLENLKPSEALLDRASAHSSQKSRALSDSNQFDQTQVLDQTMYQIPQQQAPQVIIPYMAMHRPARPFKKYRKYGHRSYKIRYFSGKHY</sequence>
<feature type="compositionally biased region" description="Basic residues" evidence="1">
    <location>
        <begin position="164"/>
        <end position="216"/>
    </location>
</feature>
<organism evidence="3 4">
    <name type="scientific">Basidiobolus ranarum</name>
    <dbReference type="NCBI Taxonomy" id="34480"/>
    <lineage>
        <taxon>Eukaryota</taxon>
        <taxon>Fungi</taxon>
        <taxon>Fungi incertae sedis</taxon>
        <taxon>Zoopagomycota</taxon>
        <taxon>Entomophthoromycotina</taxon>
        <taxon>Basidiobolomycetes</taxon>
        <taxon>Basidiobolales</taxon>
        <taxon>Basidiobolaceae</taxon>
        <taxon>Basidiobolus</taxon>
    </lineage>
</organism>